<organism evidence="1 2">
    <name type="scientific">Streptomyces botrytidirepellens</name>
    <dbReference type="NCBI Taxonomy" id="2486417"/>
    <lineage>
        <taxon>Bacteria</taxon>
        <taxon>Bacillati</taxon>
        <taxon>Actinomycetota</taxon>
        <taxon>Actinomycetes</taxon>
        <taxon>Kitasatosporales</taxon>
        <taxon>Streptomycetaceae</taxon>
        <taxon>Streptomyces</taxon>
    </lineage>
</organism>
<dbReference type="GO" id="GO:0008168">
    <property type="term" value="F:methyltransferase activity"/>
    <property type="evidence" value="ECO:0007669"/>
    <property type="project" value="UniProtKB-KW"/>
</dbReference>
<dbReference type="InterPro" id="IPR029063">
    <property type="entry name" value="SAM-dependent_MTases_sf"/>
</dbReference>
<keyword evidence="1" id="KW-0489">Methyltransferase</keyword>
<reference evidence="1 2" key="1">
    <citation type="submission" date="2018-11" db="EMBL/GenBank/DDBJ databases">
        <title>The Potential of Streptomyces as Biocontrol Agents against the Tomato grey mould, Botrytis cinerea (Gray mold) Frontiers in Microbiology.</title>
        <authorList>
            <person name="Li D."/>
        </authorList>
    </citation>
    <scope>NUCLEOTIDE SEQUENCE [LARGE SCALE GENOMIC DNA]</scope>
    <source>
        <strain evidence="1 2">NEAU-LD23</strain>
    </source>
</reference>
<dbReference type="Pfam" id="PF04672">
    <property type="entry name" value="Methyltransf_19"/>
    <property type="match status" value="1"/>
</dbReference>
<comment type="caution">
    <text evidence="1">The sequence shown here is derived from an EMBL/GenBank/DDBJ whole genome shotgun (WGS) entry which is preliminary data.</text>
</comment>
<gene>
    <name evidence="1" type="ORF">EEJ42_02865</name>
</gene>
<dbReference type="Proteomes" id="UP000275401">
    <property type="component" value="Unassembled WGS sequence"/>
</dbReference>
<keyword evidence="1" id="KW-0808">Transferase</keyword>
<dbReference type="CDD" id="cd02440">
    <property type="entry name" value="AdoMet_MTases"/>
    <property type="match status" value="1"/>
</dbReference>
<evidence type="ECO:0000313" key="1">
    <source>
        <dbReference type="EMBL" id="RNG36208.1"/>
    </source>
</evidence>
<sequence>MTDYGLAPDQQIDTSKPHSARMYDFYLNGKDHYEVDAEAAGKVLSVYPTVKLNATVNRGFIHRATRWLAAEAGIRQFLDIGTGIPTEPNLHQVAQSVAPEARVVYTDYDPIVLAYAQALLRGTPEGRTAYVQADVREPQRIITATELRETLDLSKPVAMSVNALFHFIPEEEKPYELVRELMGALAPGSYLMLTHSTADFHAETWQKVIAVYKESGISFTTRNRSEVAAFFDGLELVDPGVSEPHAWKPDPGDRPDEIRSADINMWAGVARKP</sequence>
<dbReference type="AlphaFoldDB" id="A0A3M8X199"/>
<dbReference type="RefSeq" id="WP_123098450.1">
    <property type="nucleotide sequence ID" value="NZ_RIBZ01000042.1"/>
</dbReference>
<dbReference type="InterPro" id="IPR006764">
    <property type="entry name" value="SAM_dep_MeTrfase_SAV2177_type"/>
</dbReference>
<name>A0A3M8X199_9ACTN</name>
<keyword evidence="2" id="KW-1185">Reference proteome</keyword>
<dbReference type="Gene3D" id="3.40.50.150">
    <property type="entry name" value="Vaccinia Virus protein VP39"/>
    <property type="match status" value="1"/>
</dbReference>
<dbReference type="GO" id="GO:0032259">
    <property type="term" value="P:methylation"/>
    <property type="evidence" value="ECO:0007669"/>
    <property type="project" value="UniProtKB-KW"/>
</dbReference>
<protein>
    <submittedName>
        <fullName evidence="1">SAM-dependent methyltransferase</fullName>
    </submittedName>
</protein>
<dbReference type="SUPFAM" id="SSF53335">
    <property type="entry name" value="S-adenosyl-L-methionine-dependent methyltransferases"/>
    <property type="match status" value="1"/>
</dbReference>
<dbReference type="PIRSF" id="PIRSF017393">
    <property type="entry name" value="MTase_SAV2177"/>
    <property type="match status" value="1"/>
</dbReference>
<evidence type="ECO:0000313" key="2">
    <source>
        <dbReference type="Proteomes" id="UP000275401"/>
    </source>
</evidence>
<proteinExistence type="predicted"/>
<accession>A0A3M8X199</accession>
<dbReference type="EMBL" id="RIBZ01000042">
    <property type="protein sequence ID" value="RNG36208.1"/>
    <property type="molecule type" value="Genomic_DNA"/>
</dbReference>